<accession>A0AAP0PC29</accession>
<organism evidence="1 2">
    <name type="scientific">Stephania japonica</name>
    <dbReference type="NCBI Taxonomy" id="461633"/>
    <lineage>
        <taxon>Eukaryota</taxon>
        <taxon>Viridiplantae</taxon>
        <taxon>Streptophyta</taxon>
        <taxon>Embryophyta</taxon>
        <taxon>Tracheophyta</taxon>
        <taxon>Spermatophyta</taxon>
        <taxon>Magnoliopsida</taxon>
        <taxon>Ranunculales</taxon>
        <taxon>Menispermaceae</taxon>
        <taxon>Menispermoideae</taxon>
        <taxon>Cissampelideae</taxon>
        <taxon>Stephania</taxon>
    </lineage>
</organism>
<keyword evidence="2" id="KW-1185">Reference proteome</keyword>
<gene>
    <name evidence="1" type="ORF">Sjap_008198</name>
</gene>
<evidence type="ECO:0000313" key="1">
    <source>
        <dbReference type="EMBL" id="KAK9137604.1"/>
    </source>
</evidence>
<dbReference type="Proteomes" id="UP001417504">
    <property type="component" value="Unassembled WGS sequence"/>
</dbReference>
<sequence length="67" mass="7383">MGSALKSRSEYPVTLDQLSTDLEIRFRYEIAMADQKGPSDDSGASSTRAVSIEAFQTLTQRVTAQKQ</sequence>
<dbReference type="AlphaFoldDB" id="A0AAP0PC29"/>
<evidence type="ECO:0000313" key="2">
    <source>
        <dbReference type="Proteomes" id="UP001417504"/>
    </source>
</evidence>
<reference evidence="1 2" key="1">
    <citation type="submission" date="2024-01" db="EMBL/GenBank/DDBJ databases">
        <title>Genome assemblies of Stephania.</title>
        <authorList>
            <person name="Yang L."/>
        </authorList>
    </citation>
    <scope>NUCLEOTIDE SEQUENCE [LARGE SCALE GENOMIC DNA]</scope>
    <source>
        <strain evidence="1">QJT</strain>
        <tissue evidence="1">Leaf</tissue>
    </source>
</reference>
<dbReference type="EMBL" id="JBBNAE010000003">
    <property type="protein sequence ID" value="KAK9137604.1"/>
    <property type="molecule type" value="Genomic_DNA"/>
</dbReference>
<comment type="caution">
    <text evidence="1">The sequence shown here is derived from an EMBL/GenBank/DDBJ whole genome shotgun (WGS) entry which is preliminary data.</text>
</comment>
<protein>
    <submittedName>
        <fullName evidence="1">Uncharacterized protein</fullName>
    </submittedName>
</protein>
<name>A0AAP0PC29_9MAGN</name>
<proteinExistence type="predicted"/>